<feature type="compositionally biased region" description="Pro residues" evidence="1">
    <location>
        <begin position="22"/>
        <end position="32"/>
    </location>
</feature>
<dbReference type="EMBL" id="BAABAL010000005">
    <property type="protein sequence ID" value="GAA3992205.1"/>
    <property type="molecule type" value="Genomic_DNA"/>
</dbReference>
<evidence type="ECO:0000313" key="3">
    <source>
        <dbReference type="Proteomes" id="UP001501747"/>
    </source>
</evidence>
<dbReference type="Proteomes" id="UP001501747">
    <property type="component" value="Unassembled WGS sequence"/>
</dbReference>
<sequence>MTDTGGAEMVAVHDGGGSGRRPPAPAPPPDGPPAHVIDVEPHMIPELAATFAEQAEILRTELEKSRRELRIHEPWLGDPVSVEAARRFNNHFSDDALSLINVLTQLMNEYQAHHDALMGAAKQYNMVEQTNAALMKRGLLK</sequence>
<evidence type="ECO:0000313" key="2">
    <source>
        <dbReference type="EMBL" id="GAA3992205.1"/>
    </source>
</evidence>
<reference evidence="3" key="1">
    <citation type="journal article" date="2019" name="Int. J. Syst. Evol. Microbiol.">
        <title>The Global Catalogue of Microorganisms (GCM) 10K type strain sequencing project: providing services to taxonomists for standard genome sequencing and annotation.</title>
        <authorList>
            <consortium name="The Broad Institute Genomics Platform"/>
            <consortium name="The Broad Institute Genome Sequencing Center for Infectious Disease"/>
            <person name="Wu L."/>
            <person name="Ma J."/>
        </authorList>
    </citation>
    <scope>NUCLEOTIDE SEQUENCE [LARGE SCALE GENOMIC DNA]</scope>
    <source>
        <strain evidence="3">JCM 17342</strain>
    </source>
</reference>
<evidence type="ECO:0008006" key="4">
    <source>
        <dbReference type="Google" id="ProtNLM"/>
    </source>
</evidence>
<gene>
    <name evidence="2" type="ORF">GCM10022247_09160</name>
</gene>
<feature type="region of interest" description="Disordered" evidence="1">
    <location>
        <begin position="1"/>
        <end position="33"/>
    </location>
</feature>
<protein>
    <recommendedName>
        <fullName evidence="4">PE family protein</fullName>
    </recommendedName>
</protein>
<accession>A0ABP7R3S8</accession>
<proteinExistence type="predicted"/>
<organism evidence="2 3">
    <name type="scientific">Allokutzneria multivorans</name>
    <dbReference type="NCBI Taxonomy" id="1142134"/>
    <lineage>
        <taxon>Bacteria</taxon>
        <taxon>Bacillati</taxon>
        <taxon>Actinomycetota</taxon>
        <taxon>Actinomycetes</taxon>
        <taxon>Pseudonocardiales</taxon>
        <taxon>Pseudonocardiaceae</taxon>
        <taxon>Allokutzneria</taxon>
    </lineage>
</organism>
<name>A0ABP7R3S8_9PSEU</name>
<evidence type="ECO:0000256" key="1">
    <source>
        <dbReference type="SAM" id="MobiDB-lite"/>
    </source>
</evidence>
<comment type="caution">
    <text evidence="2">The sequence shown here is derived from an EMBL/GenBank/DDBJ whole genome shotgun (WGS) entry which is preliminary data.</text>
</comment>
<keyword evidence="3" id="KW-1185">Reference proteome</keyword>